<reference evidence="3" key="1">
    <citation type="journal article" date="2013" name="Nat. Biotechnol.">
        <title>Chinese hamster genome sequenced from sorted chromosomes.</title>
        <authorList>
            <person name="Brinkrolf K."/>
            <person name="Rupp O."/>
            <person name="Laux H."/>
            <person name="Kollin F."/>
            <person name="Ernst W."/>
            <person name="Linke B."/>
            <person name="Kofler R."/>
            <person name="Romand S."/>
            <person name="Hesse F."/>
            <person name="Budach W.E."/>
            <person name="Galosy S."/>
            <person name="Muller D."/>
            <person name="Noll T."/>
            <person name="Wienberg J."/>
            <person name="Jostock T."/>
            <person name="Leonard M."/>
            <person name="Grillari J."/>
            <person name="Tauch A."/>
            <person name="Goesmann A."/>
            <person name="Helk B."/>
            <person name="Mott J.E."/>
            <person name="Puhler A."/>
            <person name="Borth N."/>
        </authorList>
    </citation>
    <scope>NUCLEOTIDE SEQUENCE [LARGE SCALE GENOMIC DNA]</scope>
    <source>
        <strain evidence="3">17A/GY</strain>
    </source>
</reference>
<dbReference type="GO" id="GO:0046332">
    <property type="term" value="F:SMAD binding"/>
    <property type="evidence" value="ECO:0007669"/>
    <property type="project" value="TreeGrafter"/>
</dbReference>
<evidence type="ECO:0000313" key="3">
    <source>
        <dbReference type="Proteomes" id="UP000030759"/>
    </source>
</evidence>
<dbReference type="InterPro" id="IPR023216">
    <property type="entry name" value="Tscrpt_reg_SKI_SnoN"/>
</dbReference>
<dbReference type="EMBL" id="KE675576">
    <property type="protein sequence ID" value="ERE75113.1"/>
    <property type="molecule type" value="Genomic_DNA"/>
</dbReference>
<sequence>MSSSLRPLLRASPRPRGHRFQAPGSVYAPERDEHVKSAAAAAALGPAASYLCTPEAHACFLEPDKEDNHSTTADDVDTRKSLSDQRSVSQPSPANTERGEDGLTLDVTGTQLVEKDIENLAREELQKLLLEQMELRKKLEREFQSLKGPRKGYLPDFLETLEATKTPWKDILRCVNTRVCRCSQKQAGGFEALELELLKFQFWAERVDERKGSGIRAFGPPLMVLFGDV</sequence>
<gene>
    <name evidence="2" type="ORF">H671_4g12896</name>
</gene>
<organism evidence="2 3">
    <name type="scientific">Cricetulus griseus</name>
    <name type="common">Chinese hamster</name>
    <name type="synonym">Cricetulus barabensis griseus</name>
    <dbReference type="NCBI Taxonomy" id="10029"/>
    <lineage>
        <taxon>Eukaryota</taxon>
        <taxon>Metazoa</taxon>
        <taxon>Chordata</taxon>
        <taxon>Craniata</taxon>
        <taxon>Vertebrata</taxon>
        <taxon>Euteleostomi</taxon>
        <taxon>Mammalia</taxon>
        <taxon>Eutheria</taxon>
        <taxon>Euarchontoglires</taxon>
        <taxon>Glires</taxon>
        <taxon>Rodentia</taxon>
        <taxon>Myomorpha</taxon>
        <taxon>Muroidea</taxon>
        <taxon>Cricetidae</taxon>
        <taxon>Cricetinae</taxon>
        <taxon>Cricetulus</taxon>
    </lineage>
</organism>
<dbReference type="PANTHER" id="PTHR10005">
    <property type="entry name" value="SKI ONCOGENE-RELATED"/>
    <property type="match status" value="1"/>
</dbReference>
<protein>
    <submittedName>
        <fullName evidence="2">SKI family transcriptional corepressor 1-like protein</fullName>
    </submittedName>
</protein>
<feature type="compositionally biased region" description="Low complexity" evidence="1">
    <location>
        <begin position="1"/>
        <end position="12"/>
    </location>
</feature>
<dbReference type="GO" id="GO:0000122">
    <property type="term" value="P:negative regulation of transcription by RNA polymerase II"/>
    <property type="evidence" value="ECO:0007669"/>
    <property type="project" value="TreeGrafter"/>
</dbReference>
<dbReference type="Proteomes" id="UP000030759">
    <property type="component" value="Unassembled WGS sequence"/>
</dbReference>
<evidence type="ECO:0000313" key="2">
    <source>
        <dbReference type="EMBL" id="ERE75113.1"/>
    </source>
</evidence>
<dbReference type="PANTHER" id="PTHR10005:SF8">
    <property type="entry name" value="SKI FAMILY TRANSCRIPTIONAL COREPRESSOR 1"/>
    <property type="match status" value="1"/>
</dbReference>
<feature type="region of interest" description="Disordered" evidence="1">
    <location>
        <begin position="63"/>
        <end position="106"/>
    </location>
</feature>
<accession>A0A061I1V1</accession>
<dbReference type="GO" id="GO:0000981">
    <property type="term" value="F:DNA-binding transcription factor activity, RNA polymerase II-specific"/>
    <property type="evidence" value="ECO:0007669"/>
    <property type="project" value="TreeGrafter"/>
</dbReference>
<evidence type="ECO:0000256" key="1">
    <source>
        <dbReference type="SAM" id="MobiDB-lite"/>
    </source>
</evidence>
<dbReference type="GO" id="GO:0000978">
    <property type="term" value="F:RNA polymerase II cis-regulatory region sequence-specific DNA binding"/>
    <property type="evidence" value="ECO:0007669"/>
    <property type="project" value="TreeGrafter"/>
</dbReference>
<dbReference type="GO" id="GO:0005667">
    <property type="term" value="C:transcription regulator complex"/>
    <property type="evidence" value="ECO:0007669"/>
    <property type="project" value="TreeGrafter"/>
</dbReference>
<dbReference type="GO" id="GO:0005737">
    <property type="term" value="C:cytoplasm"/>
    <property type="evidence" value="ECO:0007669"/>
    <property type="project" value="TreeGrafter"/>
</dbReference>
<feature type="region of interest" description="Disordered" evidence="1">
    <location>
        <begin position="1"/>
        <end position="25"/>
    </location>
</feature>
<proteinExistence type="predicted"/>
<feature type="compositionally biased region" description="Polar residues" evidence="1">
    <location>
        <begin position="84"/>
        <end position="95"/>
    </location>
</feature>
<dbReference type="GO" id="GO:0030514">
    <property type="term" value="P:negative regulation of BMP signaling pathway"/>
    <property type="evidence" value="ECO:0007669"/>
    <property type="project" value="TreeGrafter"/>
</dbReference>
<dbReference type="AlphaFoldDB" id="A0A061I1V1"/>
<dbReference type="GO" id="GO:0005634">
    <property type="term" value="C:nucleus"/>
    <property type="evidence" value="ECO:0007669"/>
    <property type="project" value="TreeGrafter"/>
</dbReference>
<name>A0A061I1V1_CRIGR</name>